<reference evidence="1 2" key="1">
    <citation type="submission" date="2016-01" db="EMBL/GenBank/DDBJ databases">
        <title>Genome sequencing of Roseivirga echinicomitans KMM 6058.</title>
        <authorList>
            <person name="Selvaratnam C."/>
            <person name="Thevarajoo S."/>
            <person name="Goh K.M."/>
            <person name="Ee R."/>
            <person name="Chan K.-G."/>
            <person name="Chong C.S."/>
        </authorList>
    </citation>
    <scope>NUCLEOTIDE SEQUENCE [LARGE SCALE GENOMIC DNA]</scope>
    <source>
        <strain evidence="1 2">KMM 6058</strain>
    </source>
</reference>
<evidence type="ECO:0008006" key="3">
    <source>
        <dbReference type="Google" id="ProtNLM"/>
    </source>
</evidence>
<organism evidence="1 2">
    <name type="scientific">Roseivirga echinicomitans</name>
    <dbReference type="NCBI Taxonomy" id="296218"/>
    <lineage>
        <taxon>Bacteria</taxon>
        <taxon>Pseudomonadati</taxon>
        <taxon>Bacteroidota</taxon>
        <taxon>Cytophagia</taxon>
        <taxon>Cytophagales</taxon>
        <taxon>Roseivirgaceae</taxon>
        <taxon>Roseivirga</taxon>
    </lineage>
</organism>
<name>A0A150X1Z6_9BACT</name>
<dbReference type="Proteomes" id="UP000075615">
    <property type="component" value="Unassembled WGS sequence"/>
</dbReference>
<dbReference type="AlphaFoldDB" id="A0A150X1Z6"/>
<protein>
    <recommendedName>
        <fullName evidence="3">STAS/SEC14 domain-containing protein</fullName>
    </recommendedName>
</protein>
<dbReference type="EMBL" id="LRDB01000050">
    <property type="protein sequence ID" value="KYG72728.1"/>
    <property type="molecule type" value="Genomic_DNA"/>
</dbReference>
<sequence>MVYHVEDKAMNKQIIRNAQNEIFYEAKLDQENGWIYINWIGDIELEDVKRGTQAYLDLLAISGCRKLLNDNSLLTSNFLEINEWIEANVLPVAVRTGLRYMAHILSPKFIARFSGIDLGLRLKPVEFHAFKELKKAEKWLNSKS</sequence>
<comment type="caution">
    <text evidence="1">The sequence shown here is derived from an EMBL/GenBank/DDBJ whole genome shotgun (WGS) entry which is preliminary data.</text>
</comment>
<accession>A0A150X1Z6</accession>
<proteinExistence type="predicted"/>
<keyword evidence="2" id="KW-1185">Reference proteome</keyword>
<dbReference type="STRING" id="296218.AWN68_08460"/>
<evidence type="ECO:0000313" key="2">
    <source>
        <dbReference type="Proteomes" id="UP000075615"/>
    </source>
</evidence>
<evidence type="ECO:0000313" key="1">
    <source>
        <dbReference type="EMBL" id="KYG72728.1"/>
    </source>
</evidence>
<gene>
    <name evidence="1" type="ORF">AWN68_08460</name>
</gene>